<sequence length="61" mass="6924">MAPENPEIPILHRKSAVEFVPAAAEYGYYDPVSACHHLRPQHWRVVPDIMGRLSAGQREQT</sequence>
<evidence type="ECO:0000313" key="2">
    <source>
        <dbReference type="Proteomes" id="UP000321083"/>
    </source>
</evidence>
<dbReference type="AlphaFoldDB" id="A0A5C6M3A6"/>
<accession>A0A5C6M3A6</accession>
<evidence type="ECO:0000313" key="1">
    <source>
        <dbReference type="EMBL" id="TWW09088.1"/>
    </source>
</evidence>
<comment type="caution">
    <text evidence="1">The sequence shown here is derived from an EMBL/GenBank/DDBJ whole genome shotgun (WGS) entry which is preliminary data.</text>
</comment>
<name>A0A5C6M3A6_9PLAN</name>
<dbReference type="Proteomes" id="UP000321083">
    <property type="component" value="Unassembled WGS sequence"/>
</dbReference>
<proteinExistence type="predicted"/>
<dbReference type="EMBL" id="SRHE01000394">
    <property type="protein sequence ID" value="TWW09088.1"/>
    <property type="molecule type" value="Genomic_DNA"/>
</dbReference>
<reference evidence="1 2" key="2">
    <citation type="submission" date="2019-08" db="EMBL/GenBank/DDBJ databases">
        <authorList>
            <person name="Henke P."/>
        </authorList>
    </citation>
    <scope>NUCLEOTIDE SEQUENCE [LARGE SCALE GENOMIC DNA]</scope>
    <source>
        <strain evidence="1">Phe10_nw2017</strain>
    </source>
</reference>
<organism evidence="1 2">
    <name type="scientific">Planctomyces bekefii</name>
    <dbReference type="NCBI Taxonomy" id="1653850"/>
    <lineage>
        <taxon>Bacteria</taxon>
        <taxon>Pseudomonadati</taxon>
        <taxon>Planctomycetota</taxon>
        <taxon>Planctomycetia</taxon>
        <taxon>Planctomycetales</taxon>
        <taxon>Planctomycetaceae</taxon>
        <taxon>Planctomyces</taxon>
    </lineage>
</organism>
<protein>
    <submittedName>
        <fullName evidence="1">Uncharacterized protein</fullName>
    </submittedName>
</protein>
<gene>
    <name evidence="1" type="ORF">E3A20_17850</name>
</gene>
<keyword evidence="2" id="KW-1185">Reference proteome</keyword>
<reference evidence="1 2" key="1">
    <citation type="submission" date="2019-08" db="EMBL/GenBank/DDBJ databases">
        <title>100 year-old enigma solved: identification of Planctomyces bekefii, the type genus and species of the phylum Planctomycetes.</title>
        <authorList>
            <person name="Svetlana D.N."/>
            <person name="Overmann J."/>
        </authorList>
    </citation>
    <scope>NUCLEOTIDE SEQUENCE [LARGE SCALE GENOMIC DNA]</scope>
    <source>
        <strain evidence="1">Phe10_nw2017</strain>
    </source>
</reference>